<keyword evidence="3" id="KW-1185">Reference proteome</keyword>
<comment type="caution">
    <text evidence="2">The sequence shown here is derived from an EMBL/GenBank/DDBJ whole genome shotgun (WGS) entry which is preliminary data.</text>
</comment>
<evidence type="ECO:0000313" key="3">
    <source>
        <dbReference type="Proteomes" id="UP000663828"/>
    </source>
</evidence>
<protein>
    <submittedName>
        <fullName evidence="2">Uncharacterized protein</fullName>
    </submittedName>
</protein>
<gene>
    <name evidence="2" type="ORF">XAT740_LOCUS40559</name>
</gene>
<reference evidence="2" key="1">
    <citation type="submission" date="2021-02" db="EMBL/GenBank/DDBJ databases">
        <authorList>
            <person name="Nowell W R."/>
        </authorList>
    </citation>
    <scope>NUCLEOTIDE SEQUENCE</scope>
</reference>
<proteinExistence type="predicted"/>
<name>A0A815UCB5_ADIRI</name>
<feature type="signal peptide" evidence="1">
    <location>
        <begin position="1"/>
        <end position="19"/>
    </location>
</feature>
<evidence type="ECO:0000256" key="1">
    <source>
        <dbReference type="SAM" id="SignalP"/>
    </source>
</evidence>
<accession>A0A815UCB5</accession>
<dbReference type="AlphaFoldDB" id="A0A815UCB5"/>
<dbReference type="Proteomes" id="UP000663828">
    <property type="component" value="Unassembled WGS sequence"/>
</dbReference>
<dbReference type="EMBL" id="CAJNOR010004627">
    <property type="protein sequence ID" value="CAF1516993.1"/>
    <property type="molecule type" value="Genomic_DNA"/>
</dbReference>
<sequence>MVGTFSLILFILQVSFVHPSHFYGGTITARPYNNSQTTGTIQMIVRERWSWRTTYYPVASRCTSAIIAAQTPMIGDSSPVACISGAACGSHWSTGGATMNTRTWCTDFNTALNTMSGEYYAYFPIPINAAFSVRFSSNAWLNALGAGTGTLSWSVVSRISTILRPDGYLNTSPVAVSLPIIYKQTNILHTHVVQMSDFDGTDILKCRWSTSSGNVNSADECMGICNGVPGGVTATLTGTNCTMSFTLTTDYWYYGVALQIEDFYDNAALLTNSPMSSVPIQFLFYGYPNPGGCSTPPAIVGDRPNRACIGVMPGDNVTLRVVVEVYCTGKSIVDFISTVPRGVTKSGISNPTTGQYEITLSWFPLADQYGPQGICMAAIDNTNIQSNQWCITYLVGFQSPDVIRPTLVQGSASPIGTIFQNHTVFSIQTSKYVNRPTRNQTIIYFRNASNGGSLVQQFDCGWDPAVTYTGYTIVIRFPVAPWTPGHFFYVTMDSGVASGTEFCGPESAPMYDPTFWVFNIWNPAVSSTTTTTTTPFTTVTVTTKPTSTTSINTLLTTTGIVITTTIPATTTGTTSTTAVTTVASTSVGPTMSGSTTESTVAVMYPKDFEDVCQQTVGIMSAVIMLLMMPIQTITMYATFTKYAATFNPINIKAKTRHQLRMKRILKH</sequence>
<evidence type="ECO:0000313" key="2">
    <source>
        <dbReference type="EMBL" id="CAF1516993.1"/>
    </source>
</evidence>
<feature type="chain" id="PRO_5032594310" evidence="1">
    <location>
        <begin position="20"/>
        <end position="667"/>
    </location>
</feature>
<keyword evidence="1" id="KW-0732">Signal</keyword>
<organism evidence="2 3">
    <name type="scientific">Adineta ricciae</name>
    <name type="common">Rotifer</name>
    <dbReference type="NCBI Taxonomy" id="249248"/>
    <lineage>
        <taxon>Eukaryota</taxon>
        <taxon>Metazoa</taxon>
        <taxon>Spiralia</taxon>
        <taxon>Gnathifera</taxon>
        <taxon>Rotifera</taxon>
        <taxon>Eurotatoria</taxon>
        <taxon>Bdelloidea</taxon>
        <taxon>Adinetida</taxon>
        <taxon>Adinetidae</taxon>
        <taxon>Adineta</taxon>
    </lineage>
</organism>